<dbReference type="SUPFAM" id="SSF111369">
    <property type="entry name" value="HlyD-like secretion proteins"/>
    <property type="match status" value="1"/>
</dbReference>
<dbReference type="InterPro" id="IPR058624">
    <property type="entry name" value="MdtA-like_HH"/>
</dbReference>
<feature type="transmembrane region" description="Helical" evidence="9">
    <location>
        <begin position="22"/>
        <end position="42"/>
    </location>
</feature>
<keyword evidence="5" id="KW-0997">Cell inner membrane</keyword>
<reference evidence="14 15" key="1">
    <citation type="submission" date="2016-12" db="EMBL/GenBank/DDBJ databases">
        <authorList>
            <person name="Song W.-J."/>
            <person name="Kurnit D.M."/>
        </authorList>
    </citation>
    <scope>NUCLEOTIDE SEQUENCE [LARGE SCALE GENOMIC DNA]</scope>
    <source>
        <strain evidence="14 15">DSM 19599</strain>
    </source>
</reference>
<evidence type="ECO:0000256" key="8">
    <source>
        <dbReference type="SAM" id="MobiDB-lite"/>
    </source>
</evidence>
<dbReference type="InterPro" id="IPR058626">
    <property type="entry name" value="MdtA-like_b-barrel"/>
</dbReference>
<feature type="region of interest" description="Disordered" evidence="8">
    <location>
        <begin position="396"/>
        <end position="430"/>
    </location>
</feature>
<feature type="domain" description="Multidrug resistance protein MdtA-like C-terminal permuted SH3" evidence="13">
    <location>
        <begin position="326"/>
        <end position="387"/>
    </location>
</feature>
<dbReference type="Gene3D" id="2.40.30.170">
    <property type="match status" value="1"/>
</dbReference>
<dbReference type="Pfam" id="PF25944">
    <property type="entry name" value="Beta-barrel_RND"/>
    <property type="match status" value="1"/>
</dbReference>
<dbReference type="Gene3D" id="2.40.420.20">
    <property type="match status" value="1"/>
</dbReference>
<evidence type="ECO:0000313" key="14">
    <source>
        <dbReference type="EMBL" id="SHO65590.1"/>
    </source>
</evidence>
<evidence type="ECO:0000256" key="9">
    <source>
        <dbReference type="SAM" id="Phobius"/>
    </source>
</evidence>
<dbReference type="NCBIfam" id="TIGR01730">
    <property type="entry name" value="RND_mfp"/>
    <property type="match status" value="1"/>
</dbReference>
<sequence length="430" mass="45370">MLQKTEADVAPGVRPRKPARRWLRILLGVVVIGGGAAAIVHYQPWKLLHRPATATAVQRGMMGGPTPVAVATVTTADVPVVLNGLGTVTPLATVTIRSRISGYLTNVAFKEGQAVKKGDLLAEIDCRSYAAVLEQNQGDLAQIQAQLDNARIDLARYQKLRDQDSISKQNVDTQAASVREFEGSAKAAQGRVDAAQVDLGDCRITSPIDGRVGLRQVDAGNYVSAGDSTGIAVVTQVQPISVVFTLPEDKIGDVAAEVRAGQTLKVDAYDRTNSKMVAAGTLMTLDNVIDTATGTVKLRAEFPNTDETLFPNQFVNARLLVKTLHDAMVVPSAAVQIGTPGSFVYLVGADDTVSLRTVETGLTQNGETVITSGLAVGDRVVVDGVDRLRDKARVSVREIDGKPVGPGDSNQDRPARQGSPLAENAAGPPA</sequence>
<dbReference type="Gene3D" id="2.40.50.100">
    <property type="match status" value="1"/>
</dbReference>
<proteinExistence type="inferred from homology"/>
<dbReference type="Pfam" id="PF25917">
    <property type="entry name" value="BSH_RND"/>
    <property type="match status" value="1"/>
</dbReference>
<dbReference type="GO" id="GO:1990281">
    <property type="term" value="C:efflux pump complex"/>
    <property type="evidence" value="ECO:0007669"/>
    <property type="project" value="TreeGrafter"/>
</dbReference>
<gene>
    <name evidence="14" type="ORF">SAMN02745172_02235</name>
</gene>
<evidence type="ECO:0000256" key="3">
    <source>
        <dbReference type="ARBA" id="ARBA00022448"/>
    </source>
</evidence>
<dbReference type="RefSeq" id="WP_084564485.1">
    <property type="nucleotide sequence ID" value="NZ_FRXO01000004.1"/>
</dbReference>
<keyword evidence="6 9" id="KW-0472">Membrane</keyword>
<feature type="domain" description="Multidrug resistance protein MdtA-like beta-barrel" evidence="12">
    <location>
        <begin position="239"/>
        <end position="322"/>
    </location>
</feature>
<keyword evidence="15" id="KW-1185">Reference proteome</keyword>
<feature type="domain" description="Multidrug resistance protein MdtA-like alpha-helical hairpin" evidence="10">
    <location>
        <begin position="133"/>
        <end position="199"/>
    </location>
</feature>
<keyword evidence="3" id="KW-0813">Transport</keyword>
<comment type="similarity">
    <text evidence="2">Belongs to the membrane fusion protein (MFP) (TC 8.A.1) family.</text>
</comment>
<dbReference type="PANTHER" id="PTHR30469:SF12">
    <property type="entry name" value="MULTIDRUG RESISTANCE PROTEIN MDTA"/>
    <property type="match status" value="1"/>
</dbReference>
<dbReference type="STRING" id="1123029.SAMN02745172_02235"/>
<evidence type="ECO:0000259" key="10">
    <source>
        <dbReference type="Pfam" id="PF25876"/>
    </source>
</evidence>
<dbReference type="PANTHER" id="PTHR30469">
    <property type="entry name" value="MULTIDRUG RESISTANCE PROTEIN MDTA"/>
    <property type="match status" value="1"/>
</dbReference>
<dbReference type="Pfam" id="PF25967">
    <property type="entry name" value="RND-MFP_C"/>
    <property type="match status" value="1"/>
</dbReference>
<evidence type="ECO:0000256" key="5">
    <source>
        <dbReference type="ARBA" id="ARBA00022519"/>
    </source>
</evidence>
<keyword evidence="9" id="KW-1133">Transmembrane helix</keyword>
<dbReference type="Pfam" id="PF25876">
    <property type="entry name" value="HH_MFP_RND"/>
    <property type="match status" value="1"/>
</dbReference>
<dbReference type="Gene3D" id="1.10.287.470">
    <property type="entry name" value="Helix hairpin bin"/>
    <property type="match status" value="1"/>
</dbReference>
<feature type="coiled-coil region" evidence="7">
    <location>
        <begin position="133"/>
        <end position="160"/>
    </location>
</feature>
<dbReference type="GO" id="GO:0030313">
    <property type="term" value="C:cell envelope"/>
    <property type="evidence" value="ECO:0007669"/>
    <property type="project" value="UniProtKB-SubCell"/>
</dbReference>
<accession>A0A1M7ZL12</accession>
<dbReference type="InterPro" id="IPR058625">
    <property type="entry name" value="MdtA-like_BSH"/>
</dbReference>
<evidence type="ECO:0000259" key="11">
    <source>
        <dbReference type="Pfam" id="PF25917"/>
    </source>
</evidence>
<evidence type="ECO:0000256" key="6">
    <source>
        <dbReference type="ARBA" id="ARBA00023136"/>
    </source>
</evidence>
<dbReference type="EMBL" id="FRXO01000004">
    <property type="protein sequence ID" value="SHO65590.1"/>
    <property type="molecule type" value="Genomic_DNA"/>
</dbReference>
<evidence type="ECO:0000256" key="4">
    <source>
        <dbReference type="ARBA" id="ARBA00022475"/>
    </source>
</evidence>
<keyword evidence="9" id="KW-0812">Transmembrane</keyword>
<dbReference type="AlphaFoldDB" id="A0A1M7ZL12"/>
<dbReference type="GO" id="GO:0015562">
    <property type="term" value="F:efflux transmembrane transporter activity"/>
    <property type="evidence" value="ECO:0007669"/>
    <property type="project" value="TreeGrafter"/>
</dbReference>
<comment type="subcellular location">
    <subcellularLocation>
        <location evidence="1">Cell membrane</location>
    </subcellularLocation>
</comment>
<keyword evidence="4" id="KW-1003">Cell membrane</keyword>
<dbReference type="NCBIfam" id="NF008589">
    <property type="entry name" value="PRK11556.1"/>
    <property type="match status" value="1"/>
</dbReference>
<feature type="domain" description="Multidrug resistance protein MdtA-like barrel-sandwich hybrid" evidence="11">
    <location>
        <begin position="93"/>
        <end position="235"/>
    </location>
</feature>
<dbReference type="InterPro" id="IPR058627">
    <property type="entry name" value="MdtA-like_C"/>
</dbReference>
<protein>
    <submittedName>
        <fullName evidence="14">Membrane fusion protein, multidrug efflux system</fullName>
    </submittedName>
</protein>
<name>A0A1M7ZL12_9HYPH</name>
<evidence type="ECO:0000259" key="12">
    <source>
        <dbReference type="Pfam" id="PF25944"/>
    </source>
</evidence>
<dbReference type="InterPro" id="IPR006143">
    <property type="entry name" value="RND_pump_MFP"/>
</dbReference>
<dbReference type="Proteomes" id="UP000186406">
    <property type="component" value="Unassembled WGS sequence"/>
</dbReference>
<evidence type="ECO:0000256" key="2">
    <source>
        <dbReference type="ARBA" id="ARBA00009477"/>
    </source>
</evidence>
<dbReference type="FunFam" id="2.40.420.20:FF:000001">
    <property type="entry name" value="Efflux RND transporter periplasmic adaptor subunit"/>
    <property type="match status" value="1"/>
</dbReference>
<evidence type="ECO:0000313" key="15">
    <source>
        <dbReference type="Proteomes" id="UP000186406"/>
    </source>
</evidence>
<evidence type="ECO:0000256" key="1">
    <source>
        <dbReference type="ARBA" id="ARBA00004236"/>
    </source>
</evidence>
<evidence type="ECO:0000256" key="7">
    <source>
        <dbReference type="SAM" id="Coils"/>
    </source>
</evidence>
<dbReference type="OrthoDB" id="9800613at2"/>
<organism evidence="14 15">
    <name type="scientific">Pseudoxanthobacter soli DSM 19599</name>
    <dbReference type="NCBI Taxonomy" id="1123029"/>
    <lineage>
        <taxon>Bacteria</taxon>
        <taxon>Pseudomonadati</taxon>
        <taxon>Pseudomonadota</taxon>
        <taxon>Alphaproteobacteria</taxon>
        <taxon>Hyphomicrobiales</taxon>
        <taxon>Segnochrobactraceae</taxon>
        <taxon>Pseudoxanthobacter</taxon>
    </lineage>
</organism>
<evidence type="ECO:0000259" key="13">
    <source>
        <dbReference type="Pfam" id="PF25967"/>
    </source>
</evidence>
<keyword evidence="7" id="KW-0175">Coiled coil</keyword>